<gene>
    <name evidence="2" type="primary">LOC125509459</name>
</gene>
<evidence type="ECO:0000256" key="1">
    <source>
        <dbReference type="SAM" id="MobiDB-lite"/>
    </source>
</evidence>
<dbReference type="SUPFAM" id="SSF54768">
    <property type="entry name" value="dsRNA-binding domain-like"/>
    <property type="match status" value="1"/>
</dbReference>
<dbReference type="EnsemblPlants" id="TuG1812G0500002584.01.T01">
    <property type="protein sequence ID" value="TuG1812G0500002584.01.T01"/>
    <property type="gene ID" value="TuG1812G0500002584.01"/>
</dbReference>
<proteinExistence type="predicted"/>
<dbReference type="Proteomes" id="UP000015106">
    <property type="component" value="Chromosome 5"/>
</dbReference>
<dbReference type="Gramene" id="TuG1812G0500002584.01.T01">
    <property type="protein sequence ID" value="TuG1812G0500002584.01.T01"/>
    <property type="gene ID" value="TuG1812G0500002584.01"/>
</dbReference>
<dbReference type="Pfam" id="PF14709">
    <property type="entry name" value="DND1_DSRM"/>
    <property type="match status" value="1"/>
</dbReference>
<feature type="region of interest" description="Disordered" evidence="1">
    <location>
        <begin position="40"/>
        <end position="62"/>
    </location>
</feature>
<keyword evidence="3" id="KW-1185">Reference proteome</keyword>
<reference evidence="3" key="1">
    <citation type="journal article" date="2013" name="Nature">
        <title>Draft genome of the wheat A-genome progenitor Triticum urartu.</title>
        <authorList>
            <person name="Ling H.Q."/>
            <person name="Zhao S."/>
            <person name="Liu D."/>
            <person name="Wang J."/>
            <person name="Sun H."/>
            <person name="Zhang C."/>
            <person name="Fan H."/>
            <person name="Li D."/>
            <person name="Dong L."/>
            <person name="Tao Y."/>
            <person name="Gao C."/>
            <person name="Wu H."/>
            <person name="Li Y."/>
            <person name="Cui Y."/>
            <person name="Guo X."/>
            <person name="Zheng S."/>
            <person name="Wang B."/>
            <person name="Yu K."/>
            <person name="Liang Q."/>
            <person name="Yang W."/>
            <person name="Lou X."/>
            <person name="Chen J."/>
            <person name="Feng M."/>
            <person name="Jian J."/>
            <person name="Zhang X."/>
            <person name="Luo G."/>
            <person name="Jiang Y."/>
            <person name="Liu J."/>
            <person name="Wang Z."/>
            <person name="Sha Y."/>
            <person name="Zhang B."/>
            <person name="Wu H."/>
            <person name="Tang D."/>
            <person name="Shen Q."/>
            <person name="Xue P."/>
            <person name="Zou S."/>
            <person name="Wang X."/>
            <person name="Liu X."/>
            <person name="Wang F."/>
            <person name="Yang Y."/>
            <person name="An X."/>
            <person name="Dong Z."/>
            <person name="Zhang K."/>
            <person name="Zhang X."/>
            <person name="Luo M.C."/>
            <person name="Dvorak J."/>
            <person name="Tong Y."/>
            <person name="Wang J."/>
            <person name="Yang H."/>
            <person name="Li Z."/>
            <person name="Wang D."/>
            <person name="Zhang A."/>
            <person name="Wang J."/>
        </authorList>
    </citation>
    <scope>NUCLEOTIDE SEQUENCE</scope>
    <source>
        <strain evidence="3">cv. G1812</strain>
    </source>
</reference>
<evidence type="ECO:0008006" key="4">
    <source>
        <dbReference type="Google" id="ProtNLM"/>
    </source>
</evidence>
<dbReference type="Gene3D" id="3.30.160.20">
    <property type="match status" value="1"/>
</dbReference>
<reference evidence="2" key="3">
    <citation type="submission" date="2022-06" db="UniProtKB">
        <authorList>
            <consortium name="EnsemblPlants"/>
        </authorList>
    </citation>
    <scope>IDENTIFICATION</scope>
</reference>
<accession>A0A8R7UJH1</accession>
<organism evidence="2 3">
    <name type="scientific">Triticum urartu</name>
    <name type="common">Red wild einkorn</name>
    <name type="synonym">Crithodium urartu</name>
    <dbReference type="NCBI Taxonomy" id="4572"/>
    <lineage>
        <taxon>Eukaryota</taxon>
        <taxon>Viridiplantae</taxon>
        <taxon>Streptophyta</taxon>
        <taxon>Embryophyta</taxon>
        <taxon>Tracheophyta</taxon>
        <taxon>Spermatophyta</taxon>
        <taxon>Magnoliopsida</taxon>
        <taxon>Liliopsida</taxon>
        <taxon>Poales</taxon>
        <taxon>Poaceae</taxon>
        <taxon>BOP clade</taxon>
        <taxon>Pooideae</taxon>
        <taxon>Triticodae</taxon>
        <taxon>Triticeae</taxon>
        <taxon>Triticinae</taxon>
        <taxon>Triticum</taxon>
    </lineage>
</organism>
<evidence type="ECO:0000313" key="2">
    <source>
        <dbReference type="EnsemblPlants" id="TuG1812G0500002584.01.T01"/>
    </source>
</evidence>
<reference evidence="2" key="2">
    <citation type="submission" date="2018-03" db="EMBL/GenBank/DDBJ databases">
        <title>The Triticum urartu genome reveals the dynamic nature of wheat genome evolution.</title>
        <authorList>
            <person name="Ling H."/>
            <person name="Ma B."/>
            <person name="Shi X."/>
            <person name="Liu H."/>
            <person name="Dong L."/>
            <person name="Sun H."/>
            <person name="Cao Y."/>
            <person name="Gao Q."/>
            <person name="Zheng S."/>
            <person name="Li Y."/>
            <person name="Yu Y."/>
            <person name="Du H."/>
            <person name="Qi M."/>
            <person name="Li Y."/>
            <person name="Yu H."/>
            <person name="Cui Y."/>
            <person name="Wang N."/>
            <person name="Chen C."/>
            <person name="Wu H."/>
            <person name="Zhao Y."/>
            <person name="Zhang J."/>
            <person name="Li Y."/>
            <person name="Zhou W."/>
            <person name="Zhang B."/>
            <person name="Hu W."/>
            <person name="Eijk M."/>
            <person name="Tang J."/>
            <person name="Witsenboer H."/>
            <person name="Zhao S."/>
            <person name="Li Z."/>
            <person name="Zhang A."/>
            <person name="Wang D."/>
            <person name="Liang C."/>
        </authorList>
    </citation>
    <scope>NUCLEOTIDE SEQUENCE [LARGE SCALE GENOMIC DNA]</scope>
    <source>
        <strain evidence="2">cv. G1812</strain>
    </source>
</reference>
<name>A0A8R7UJH1_TRIUA</name>
<protein>
    <recommendedName>
        <fullName evidence="4">DRBM domain-containing protein</fullName>
    </recommendedName>
</protein>
<dbReference type="AlphaFoldDB" id="A0A8R7UJH1"/>
<sequence length="267" mass="29206">MNATGRPPHLLSPARSRLQPQRELNILPLQLARASIRCPAAGVPETGPGPKRGSQPDAPLPHACGLREHRAVLHFVAVFMVPPVYQEPSIMPINTRTEKELEEKVLCTHKKPKATGCVAQPQQEIELAIESENKGHGDPSPKESACVVLSNGEANGCSEGHVLDMTRVERIITVQIFHTGGANEEPEARSRLAQLCSAIGWKSPTYEFQEHGHGHTKLFTCKVSVLVETFTDTVVECISEPKPQKRAAQEQGAEGVLWTLKRLGHVK</sequence>
<evidence type="ECO:0000313" key="3">
    <source>
        <dbReference type="Proteomes" id="UP000015106"/>
    </source>
</evidence>